<organism evidence="1 2">
    <name type="scientific">Neisseria wadsworthii 9715</name>
    <dbReference type="NCBI Taxonomy" id="1030841"/>
    <lineage>
        <taxon>Bacteria</taxon>
        <taxon>Pseudomonadati</taxon>
        <taxon>Pseudomonadota</taxon>
        <taxon>Betaproteobacteria</taxon>
        <taxon>Neisseriales</taxon>
        <taxon>Neisseriaceae</taxon>
        <taxon>Neisseria</taxon>
    </lineage>
</organism>
<dbReference type="HOGENOM" id="CLU_2881255_0_0_4"/>
<dbReference type="AlphaFoldDB" id="G4CMB3"/>
<dbReference type="EMBL" id="AGAZ01000008">
    <property type="protein sequence ID" value="EGZ51193.1"/>
    <property type="molecule type" value="Genomic_DNA"/>
</dbReference>
<dbReference type="Proteomes" id="UP000005336">
    <property type="component" value="Unassembled WGS sequence"/>
</dbReference>
<proteinExistence type="predicted"/>
<comment type="caution">
    <text evidence="1">The sequence shown here is derived from an EMBL/GenBank/DDBJ whole genome shotgun (WGS) entry which is preliminary data.</text>
</comment>
<reference evidence="1 2" key="1">
    <citation type="submission" date="2011-06" db="EMBL/GenBank/DDBJ databases">
        <authorList>
            <person name="Muzny D."/>
            <person name="Qin X."/>
            <person name="Deng J."/>
            <person name="Jiang H."/>
            <person name="Liu Y."/>
            <person name="Qu J."/>
            <person name="Song X.-Z."/>
            <person name="Zhang L."/>
            <person name="Thornton R."/>
            <person name="Coyle M."/>
            <person name="Francisco L."/>
            <person name="Jackson L."/>
            <person name="Javaid M."/>
            <person name="Korchina V."/>
            <person name="Kovar C."/>
            <person name="Mata R."/>
            <person name="Mathew T."/>
            <person name="Ngo R."/>
            <person name="Nguyen L."/>
            <person name="Nguyen N."/>
            <person name="Okwuonu G."/>
            <person name="Ongeri F."/>
            <person name="Pham C."/>
            <person name="Simmons D."/>
            <person name="Wilczek-Boney K."/>
            <person name="Hale W."/>
            <person name="Jakkamsetti A."/>
            <person name="Pham P."/>
            <person name="Ruth R."/>
            <person name="San Lucas F."/>
            <person name="Warren J."/>
            <person name="Zhang J."/>
            <person name="Zhao Z."/>
            <person name="Zhou C."/>
            <person name="Zhu D."/>
            <person name="Lee S."/>
            <person name="Bess C."/>
            <person name="Blankenburg K."/>
            <person name="Forbes L."/>
            <person name="Fu Q."/>
            <person name="Gubbala S."/>
            <person name="Hirani K."/>
            <person name="Jayaseelan J.C."/>
            <person name="Lara F."/>
            <person name="Munidasa M."/>
            <person name="Palculict T."/>
            <person name="Patil S."/>
            <person name="Pu L.-L."/>
            <person name="Saada N."/>
            <person name="Tang L."/>
            <person name="Weissenberger G."/>
            <person name="Zhu Y."/>
            <person name="Hemphill L."/>
            <person name="Shang Y."/>
            <person name="Youmans B."/>
            <person name="Ayvaz T."/>
            <person name="Ross M."/>
            <person name="Santibanez J."/>
            <person name="Aqrawi P."/>
            <person name="Gross S."/>
            <person name="Joshi V."/>
            <person name="Fowler G."/>
            <person name="Nazareth L."/>
            <person name="Reid J."/>
            <person name="Worley K."/>
            <person name="Petrosino J."/>
            <person name="Highlander S."/>
            <person name="Gibbs R."/>
        </authorList>
    </citation>
    <scope>NUCLEOTIDE SEQUENCE [LARGE SCALE GENOMIC DNA]</scope>
    <source>
        <strain evidence="1 2">9715</strain>
    </source>
</reference>
<protein>
    <submittedName>
        <fullName evidence="1">Dipeptide ABC superfamily ATP binding cassette transporter, membrane protein</fullName>
    </submittedName>
</protein>
<keyword evidence="2" id="KW-1185">Reference proteome</keyword>
<evidence type="ECO:0000313" key="2">
    <source>
        <dbReference type="Proteomes" id="UP000005336"/>
    </source>
</evidence>
<sequence>MLFTFCHIELWANPYRLSENTTTIKISSLPNFISPYKIQYLNLKSSNNYAKFLFLFTVNYFNL</sequence>
<gene>
    <name evidence="1" type="primary">dppC</name>
    <name evidence="1" type="ORF">HMPREF9370_0222</name>
</gene>
<evidence type="ECO:0000313" key="1">
    <source>
        <dbReference type="EMBL" id="EGZ51193.1"/>
    </source>
</evidence>
<accession>G4CMB3</accession>
<name>G4CMB3_9NEIS</name>